<dbReference type="KEGG" id="agh:M3I41_07985"/>
<name>A0A9E7AIY7_9ACTO</name>
<proteinExistence type="predicted"/>
<dbReference type="AlphaFoldDB" id="A0A9E7AIY7"/>
<evidence type="ECO:0000313" key="3">
    <source>
        <dbReference type="Proteomes" id="UP000830236"/>
    </source>
</evidence>
<evidence type="ECO:0000256" key="1">
    <source>
        <dbReference type="SAM" id="SignalP"/>
    </source>
</evidence>
<dbReference type="EMBL" id="CP097095">
    <property type="protein sequence ID" value="UQF79509.1"/>
    <property type="molecule type" value="Genomic_DNA"/>
</dbReference>
<dbReference type="PROSITE" id="PS51318">
    <property type="entry name" value="TAT"/>
    <property type="match status" value="1"/>
</dbReference>
<accession>A0A9E7AIY7</accession>
<evidence type="ECO:0000313" key="2">
    <source>
        <dbReference type="EMBL" id="UQF79509.1"/>
    </source>
</evidence>
<gene>
    <name evidence="2" type="ORF">M3I41_07985</name>
</gene>
<feature type="chain" id="PRO_5039219196" description="Tat pathway signal protein" evidence="1">
    <location>
        <begin position="37"/>
        <end position="380"/>
    </location>
</feature>
<feature type="signal peptide" evidence="1">
    <location>
        <begin position="1"/>
        <end position="36"/>
    </location>
</feature>
<dbReference type="InterPro" id="IPR006311">
    <property type="entry name" value="TAT_signal"/>
</dbReference>
<protein>
    <recommendedName>
        <fullName evidence="4">Tat pathway signal protein</fullName>
    </recommendedName>
</protein>
<dbReference type="Proteomes" id="UP000830236">
    <property type="component" value="Chromosome"/>
</dbReference>
<reference evidence="2" key="1">
    <citation type="submission" date="2022-05" db="EMBL/GenBank/DDBJ databases">
        <title>Using nanopore sequencing to obtain complete genomes from saliva samples.</title>
        <authorList>
            <person name="Baker J.L."/>
        </authorList>
    </citation>
    <scope>NUCLEOTIDE SEQUENCE</scope>
    <source>
        <strain evidence="2">JCVI-JB-Ag32</strain>
    </source>
</reference>
<evidence type="ECO:0008006" key="4">
    <source>
        <dbReference type="Google" id="ProtNLM"/>
    </source>
</evidence>
<sequence>MSVPSSLSGASTSRRTLMKGAAWAVPAVTVTAPALAASMSSCISSEVADDIEKIFAAHKANPAKYPGQNAMAGAVLEGWMAAPGSIAGELANPSFFKLRNKGSKTFQFSKYPLNFEFGVMNVATSPAMNNTLAGSTVGNIIKVHVKNPWQPASATADYVNSCARRRDLNISTSYGTFYNVGTGKRIPGISGENDFTCATDSHGTHYDITLHYNRDLAPNAIAEAANYQLRSGLTTIGKRIYVALGARVLGFVPPQWDDVVAFAKAQDPRWTNEDDIRACYWAAYQARVKRWNTAKLANGSTEALAGAVLKYTGWAKGLNGVFKDLEPGEWIWSHETGNYLTAGSEGNTPHLGTVVGDDIQFWRGRVGSPQVNLQNRDGVF</sequence>
<organism evidence="2 3">
    <name type="scientific">Actinomyces graevenitzii</name>
    <dbReference type="NCBI Taxonomy" id="55565"/>
    <lineage>
        <taxon>Bacteria</taxon>
        <taxon>Bacillati</taxon>
        <taxon>Actinomycetota</taxon>
        <taxon>Actinomycetes</taxon>
        <taxon>Actinomycetales</taxon>
        <taxon>Actinomycetaceae</taxon>
        <taxon>Actinomyces</taxon>
    </lineage>
</organism>
<keyword evidence="1" id="KW-0732">Signal</keyword>